<keyword evidence="2" id="KW-1185">Reference proteome</keyword>
<evidence type="ECO:0000313" key="2">
    <source>
        <dbReference type="Proteomes" id="UP001174909"/>
    </source>
</evidence>
<accession>A0AA35T137</accession>
<dbReference type="Gene3D" id="3.90.180.10">
    <property type="entry name" value="Medium-chain alcohol dehydrogenases, catalytic domain"/>
    <property type="match status" value="1"/>
</dbReference>
<reference evidence="1" key="1">
    <citation type="submission" date="2023-03" db="EMBL/GenBank/DDBJ databases">
        <authorList>
            <person name="Steffen K."/>
            <person name="Cardenas P."/>
        </authorList>
    </citation>
    <scope>NUCLEOTIDE SEQUENCE</scope>
</reference>
<protein>
    <recommendedName>
        <fullName evidence="3">Alcohol dehydrogenase</fullName>
    </recommendedName>
</protein>
<gene>
    <name evidence="1" type="ORF">GBAR_LOCUS22011</name>
</gene>
<evidence type="ECO:0000313" key="1">
    <source>
        <dbReference type="EMBL" id="CAI8039553.1"/>
    </source>
</evidence>
<sequence>MVFVGSYDGQATLPLNARSLSNELILTGSRYCSRQELAEAVELVAQGQIRPIVTRICQMEEAEEVLQSIEAMEQPGRACAVLP</sequence>
<dbReference type="EMBL" id="CASHTH010003049">
    <property type="protein sequence ID" value="CAI8039553.1"/>
    <property type="molecule type" value="Genomic_DNA"/>
</dbReference>
<dbReference type="Proteomes" id="UP001174909">
    <property type="component" value="Unassembled WGS sequence"/>
</dbReference>
<evidence type="ECO:0008006" key="3">
    <source>
        <dbReference type="Google" id="ProtNLM"/>
    </source>
</evidence>
<organism evidence="1 2">
    <name type="scientific">Geodia barretti</name>
    <name type="common">Barrett's horny sponge</name>
    <dbReference type="NCBI Taxonomy" id="519541"/>
    <lineage>
        <taxon>Eukaryota</taxon>
        <taxon>Metazoa</taxon>
        <taxon>Porifera</taxon>
        <taxon>Demospongiae</taxon>
        <taxon>Heteroscleromorpha</taxon>
        <taxon>Tetractinellida</taxon>
        <taxon>Astrophorina</taxon>
        <taxon>Geodiidae</taxon>
        <taxon>Geodia</taxon>
    </lineage>
</organism>
<dbReference type="AlphaFoldDB" id="A0AA35T137"/>
<proteinExistence type="predicted"/>
<name>A0AA35T137_GEOBA</name>
<dbReference type="Gene3D" id="3.40.50.720">
    <property type="entry name" value="NAD(P)-binding Rossmann-like Domain"/>
    <property type="match status" value="1"/>
</dbReference>
<comment type="caution">
    <text evidence="1">The sequence shown here is derived from an EMBL/GenBank/DDBJ whole genome shotgun (WGS) entry which is preliminary data.</text>
</comment>